<dbReference type="HOGENOM" id="CLU_000288_57_18_1"/>
<keyword evidence="5" id="KW-1185">Reference proteome</keyword>
<reference evidence="4 5" key="1">
    <citation type="submission" date="2014-04" db="EMBL/GenBank/DDBJ databases">
        <authorList>
            <consortium name="DOE Joint Genome Institute"/>
            <person name="Kuo A."/>
            <person name="Ruytinx J."/>
            <person name="Rineau F."/>
            <person name="Colpaert J."/>
            <person name="Kohler A."/>
            <person name="Nagy L.G."/>
            <person name="Floudas D."/>
            <person name="Copeland A."/>
            <person name="Barry K.W."/>
            <person name="Cichocki N."/>
            <person name="Veneault-Fourrey C."/>
            <person name="LaButti K."/>
            <person name="Lindquist E.A."/>
            <person name="Lipzen A."/>
            <person name="Lundell T."/>
            <person name="Morin E."/>
            <person name="Murat C."/>
            <person name="Sun H."/>
            <person name="Tunlid A."/>
            <person name="Henrissat B."/>
            <person name="Grigoriev I.V."/>
            <person name="Hibbett D.S."/>
            <person name="Martin F."/>
            <person name="Nordberg H.P."/>
            <person name="Cantor M.N."/>
            <person name="Hua S.X."/>
        </authorList>
    </citation>
    <scope>NUCLEOTIDE SEQUENCE [LARGE SCALE GENOMIC DNA]</scope>
    <source>
        <strain evidence="4 5">UH-Slu-Lm8-n1</strain>
    </source>
</reference>
<evidence type="ECO:0000256" key="3">
    <source>
        <dbReference type="PROSITE-ProRule" id="PRU00221"/>
    </source>
</evidence>
<evidence type="ECO:0000313" key="4">
    <source>
        <dbReference type="EMBL" id="KIK33328.1"/>
    </source>
</evidence>
<dbReference type="Proteomes" id="UP000054485">
    <property type="component" value="Unassembled WGS sequence"/>
</dbReference>
<dbReference type="InterPro" id="IPR019775">
    <property type="entry name" value="WD40_repeat_CS"/>
</dbReference>
<dbReference type="Pfam" id="PF00400">
    <property type="entry name" value="WD40"/>
    <property type="match status" value="4"/>
</dbReference>
<dbReference type="SMART" id="SM00320">
    <property type="entry name" value="WD40"/>
    <property type="match status" value="4"/>
</dbReference>
<dbReference type="SUPFAM" id="SSF50978">
    <property type="entry name" value="WD40 repeat-like"/>
    <property type="match status" value="1"/>
</dbReference>
<feature type="non-terminal residue" evidence="4">
    <location>
        <position position="184"/>
    </location>
</feature>
<dbReference type="STRING" id="930992.A0A0D0AMQ0"/>
<dbReference type="InterPro" id="IPR020472">
    <property type="entry name" value="WD40_PAC1"/>
</dbReference>
<name>A0A0D0AMQ0_9AGAM</name>
<gene>
    <name evidence="4" type="ORF">CY34DRAFT_33907</name>
</gene>
<evidence type="ECO:0000256" key="2">
    <source>
        <dbReference type="ARBA" id="ARBA00022737"/>
    </source>
</evidence>
<dbReference type="InterPro" id="IPR001680">
    <property type="entry name" value="WD40_rpt"/>
</dbReference>
<protein>
    <recommendedName>
        <fullName evidence="6">WD40 repeat-like protein</fullName>
    </recommendedName>
</protein>
<evidence type="ECO:0008006" key="6">
    <source>
        <dbReference type="Google" id="ProtNLM"/>
    </source>
</evidence>
<dbReference type="PANTHER" id="PTHR19848">
    <property type="entry name" value="WD40 REPEAT PROTEIN"/>
    <property type="match status" value="1"/>
</dbReference>
<dbReference type="InterPro" id="IPR036322">
    <property type="entry name" value="WD40_repeat_dom_sf"/>
</dbReference>
<dbReference type="PANTHER" id="PTHR19848:SF8">
    <property type="entry name" value="F-BOX AND WD REPEAT DOMAIN CONTAINING 7"/>
    <property type="match status" value="1"/>
</dbReference>
<reference evidence="5" key="2">
    <citation type="submission" date="2015-01" db="EMBL/GenBank/DDBJ databases">
        <title>Evolutionary Origins and Diversification of the Mycorrhizal Mutualists.</title>
        <authorList>
            <consortium name="DOE Joint Genome Institute"/>
            <consortium name="Mycorrhizal Genomics Consortium"/>
            <person name="Kohler A."/>
            <person name="Kuo A."/>
            <person name="Nagy L.G."/>
            <person name="Floudas D."/>
            <person name="Copeland A."/>
            <person name="Barry K.W."/>
            <person name="Cichocki N."/>
            <person name="Veneault-Fourrey C."/>
            <person name="LaButti K."/>
            <person name="Lindquist E.A."/>
            <person name="Lipzen A."/>
            <person name="Lundell T."/>
            <person name="Morin E."/>
            <person name="Murat C."/>
            <person name="Riley R."/>
            <person name="Ohm R."/>
            <person name="Sun H."/>
            <person name="Tunlid A."/>
            <person name="Henrissat B."/>
            <person name="Grigoriev I.V."/>
            <person name="Hibbett D.S."/>
            <person name="Martin F."/>
        </authorList>
    </citation>
    <scope>NUCLEOTIDE SEQUENCE [LARGE SCALE GENOMIC DNA]</scope>
    <source>
        <strain evidence="5">UH-Slu-Lm8-n1</strain>
    </source>
</reference>
<sequence length="184" mass="20326">YVSSVCWSANGKQIMSGSWDGRVRVWNVRRGERILEIKTGHEDVWAAIYSPDNKQIATGGFSKNRVKIWDAKMGELITTLKHDYIVCSLAWTSDGKQLISASYGLIRIFDTATWRLAAILGGHRSYVNAITLSRDNRLLASTSDDGSVRLWNLETNLPVGPPIQHEHAVECAALSADGKLLVTG</sequence>
<evidence type="ECO:0000256" key="1">
    <source>
        <dbReference type="ARBA" id="ARBA00022574"/>
    </source>
</evidence>
<dbReference type="EMBL" id="KN835968">
    <property type="protein sequence ID" value="KIK33328.1"/>
    <property type="molecule type" value="Genomic_DNA"/>
</dbReference>
<dbReference type="InterPro" id="IPR015943">
    <property type="entry name" value="WD40/YVTN_repeat-like_dom_sf"/>
</dbReference>
<organism evidence="4 5">
    <name type="scientific">Suillus luteus UH-Slu-Lm8-n1</name>
    <dbReference type="NCBI Taxonomy" id="930992"/>
    <lineage>
        <taxon>Eukaryota</taxon>
        <taxon>Fungi</taxon>
        <taxon>Dikarya</taxon>
        <taxon>Basidiomycota</taxon>
        <taxon>Agaricomycotina</taxon>
        <taxon>Agaricomycetes</taxon>
        <taxon>Agaricomycetidae</taxon>
        <taxon>Boletales</taxon>
        <taxon>Suillineae</taxon>
        <taxon>Suillaceae</taxon>
        <taxon>Suillus</taxon>
    </lineage>
</organism>
<dbReference type="PROSITE" id="PS00678">
    <property type="entry name" value="WD_REPEATS_1"/>
    <property type="match status" value="2"/>
</dbReference>
<feature type="non-terminal residue" evidence="4">
    <location>
        <position position="1"/>
    </location>
</feature>
<dbReference type="OrthoDB" id="2616995at2759"/>
<dbReference type="Gene3D" id="2.130.10.10">
    <property type="entry name" value="YVTN repeat-like/Quinoprotein amine dehydrogenase"/>
    <property type="match status" value="3"/>
</dbReference>
<proteinExistence type="predicted"/>
<dbReference type="AlphaFoldDB" id="A0A0D0AMQ0"/>
<accession>A0A0D0AMQ0</accession>
<keyword evidence="1 3" id="KW-0853">WD repeat</keyword>
<dbReference type="InParanoid" id="A0A0D0AMQ0"/>
<keyword evidence="2" id="KW-0677">Repeat</keyword>
<dbReference type="PROSITE" id="PS50294">
    <property type="entry name" value="WD_REPEATS_REGION"/>
    <property type="match status" value="2"/>
</dbReference>
<feature type="repeat" description="WD" evidence="3">
    <location>
        <begin position="1"/>
        <end position="36"/>
    </location>
</feature>
<evidence type="ECO:0000313" key="5">
    <source>
        <dbReference type="Proteomes" id="UP000054485"/>
    </source>
</evidence>
<dbReference type="PRINTS" id="PR00320">
    <property type="entry name" value="GPROTEINBRPT"/>
</dbReference>
<feature type="repeat" description="WD" evidence="3">
    <location>
        <begin position="120"/>
        <end position="155"/>
    </location>
</feature>
<dbReference type="PROSITE" id="PS50082">
    <property type="entry name" value="WD_REPEATS_2"/>
    <property type="match status" value="2"/>
</dbReference>